<dbReference type="SUPFAM" id="SSF47413">
    <property type="entry name" value="lambda repressor-like DNA-binding domains"/>
    <property type="match status" value="1"/>
</dbReference>
<dbReference type="EMBL" id="AJJU01000037">
    <property type="protein sequence ID" value="EID72232.1"/>
    <property type="molecule type" value="Genomic_DNA"/>
</dbReference>
<name>I0W766_9FLAO</name>
<evidence type="ECO:0000313" key="3">
    <source>
        <dbReference type="Proteomes" id="UP000005938"/>
    </source>
</evidence>
<organism evidence="2 3">
    <name type="scientific">Imtechella halotolerans K1</name>
    <dbReference type="NCBI Taxonomy" id="946077"/>
    <lineage>
        <taxon>Bacteria</taxon>
        <taxon>Pseudomonadati</taxon>
        <taxon>Bacteroidota</taxon>
        <taxon>Flavobacteriia</taxon>
        <taxon>Flavobacteriales</taxon>
        <taxon>Flavobacteriaceae</taxon>
        <taxon>Imtechella</taxon>
    </lineage>
</organism>
<proteinExistence type="predicted"/>
<dbReference type="OrthoDB" id="1034290at2"/>
<evidence type="ECO:0000313" key="2">
    <source>
        <dbReference type="EMBL" id="EID72232.1"/>
    </source>
</evidence>
<dbReference type="PATRIC" id="fig|946077.3.peg.2429"/>
<dbReference type="InterPro" id="IPR010982">
    <property type="entry name" value="Lambda_DNA-bd_dom_sf"/>
</dbReference>
<dbReference type="GO" id="GO:0003677">
    <property type="term" value="F:DNA binding"/>
    <property type="evidence" value="ECO:0007669"/>
    <property type="project" value="InterPro"/>
</dbReference>
<keyword evidence="3" id="KW-1185">Reference proteome</keyword>
<dbReference type="RefSeq" id="WP_008241027.1">
    <property type="nucleotide sequence ID" value="NZ_AJJU01000037.1"/>
</dbReference>
<dbReference type="CDD" id="cd00093">
    <property type="entry name" value="HTH_XRE"/>
    <property type="match status" value="1"/>
</dbReference>
<evidence type="ECO:0000259" key="1">
    <source>
        <dbReference type="PROSITE" id="PS50943"/>
    </source>
</evidence>
<dbReference type="Gene3D" id="1.10.260.40">
    <property type="entry name" value="lambda repressor-like DNA-binding domains"/>
    <property type="match status" value="1"/>
</dbReference>
<dbReference type="AlphaFoldDB" id="I0W766"/>
<accession>I0W766</accession>
<dbReference type="eggNOG" id="COG1476">
    <property type="taxonomic scope" value="Bacteria"/>
</dbReference>
<feature type="domain" description="HTH cro/C1-type" evidence="1">
    <location>
        <begin position="8"/>
        <end position="63"/>
    </location>
</feature>
<dbReference type="InterPro" id="IPR001387">
    <property type="entry name" value="Cro/C1-type_HTH"/>
</dbReference>
<reference evidence="2 3" key="1">
    <citation type="journal article" date="2012" name="J. Bacteriol.">
        <title>Genome Sequence of the Halotolerant Bacterium Imtechella halotolerans K1T.</title>
        <authorList>
            <person name="Kumar S."/>
            <person name="Vikram S."/>
            <person name="Subramanian S."/>
            <person name="Raghava G.P."/>
            <person name="Pinnaka A.K."/>
        </authorList>
    </citation>
    <scope>NUCLEOTIDE SEQUENCE [LARGE SCALE GENOMIC DNA]</scope>
    <source>
        <strain evidence="2 3">K1</strain>
    </source>
</reference>
<sequence length="131" mass="15269">MIQFAQRLQQLLDYYGITASALADTINVQRSSISHLLSERNKPSLDFIMKILEVYPEVSWEWLLHGKGEFPKNVLNKDSESYPPKTSIKVPEPDLFSNTEVMSKLDEPHKKKKITKIIMCYDDQTFEVYEQ</sequence>
<dbReference type="STRING" id="946077.W5A_12031"/>
<dbReference type="SMART" id="SM00530">
    <property type="entry name" value="HTH_XRE"/>
    <property type="match status" value="1"/>
</dbReference>
<comment type="caution">
    <text evidence="2">The sequence shown here is derived from an EMBL/GenBank/DDBJ whole genome shotgun (WGS) entry which is preliminary data.</text>
</comment>
<dbReference type="Pfam" id="PF01381">
    <property type="entry name" value="HTH_3"/>
    <property type="match status" value="1"/>
</dbReference>
<protein>
    <recommendedName>
        <fullName evidence="1">HTH cro/C1-type domain-containing protein</fullName>
    </recommendedName>
</protein>
<dbReference type="PROSITE" id="PS50943">
    <property type="entry name" value="HTH_CROC1"/>
    <property type="match status" value="1"/>
</dbReference>
<dbReference type="Proteomes" id="UP000005938">
    <property type="component" value="Unassembled WGS sequence"/>
</dbReference>
<gene>
    <name evidence="2" type="ORF">W5A_12031</name>
</gene>